<organism evidence="3 4">
    <name type="scientific">Dendroctonus ponderosae</name>
    <name type="common">Mountain pine beetle</name>
    <dbReference type="NCBI Taxonomy" id="77166"/>
    <lineage>
        <taxon>Eukaryota</taxon>
        <taxon>Metazoa</taxon>
        <taxon>Ecdysozoa</taxon>
        <taxon>Arthropoda</taxon>
        <taxon>Hexapoda</taxon>
        <taxon>Insecta</taxon>
        <taxon>Pterygota</taxon>
        <taxon>Neoptera</taxon>
        <taxon>Endopterygota</taxon>
        <taxon>Coleoptera</taxon>
        <taxon>Polyphaga</taxon>
        <taxon>Cucujiformia</taxon>
        <taxon>Curculionidae</taxon>
        <taxon>Scolytinae</taxon>
        <taxon>Dendroctonus</taxon>
    </lineage>
</organism>
<gene>
    <name evidence="3" type="ORF">D910_03137</name>
</gene>
<accession>U4TY30</accession>
<evidence type="ECO:0000259" key="2">
    <source>
        <dbReference type="Pfam" id="PF20266"/>
    </source>
</evidence>
<feature type="domain" description="Mab-21-like HhH/H2TH-like" evidence="2">
    <location>
        <begin position="502"/>
        <end position="576"/>
    </location>
</feature>
<dbReference type="PANTHER" id="PTHR10656:SF69">
    <property type="entry name" value="MAB-21-LIKE HHH_H2TH-LIKE DOMAIN-CONTAINING PROTEIN"/>
    <property type="match status" value="1"/>
</dbReference>
<protein>
    <recommendedName>
        <fullName evidence="2">Mab-21-like HhH/H2TH-like domain-containing protein</fullName>
    </recommendedName>
</protein>
<dbReference type="Pfam" id="PF20266">
    <property type="entry name" value="Mab-21_C"/>
    <property type="match status" value="1"/>
</dbReference>
<dbReference type="AlphaFoldDB" id="U4TY30"/>
<sequence length="896" mass="103470">ESIKKDDLVEVETIKRELKDNASVFVLNNVLMSLQFFANHEESPFGTVTKVMGSDCSKRSGQSDISARPSKVVKMGAFGDTDGNICIESIQRDDLMVMNVIQQELQQNAHAFVLNNLILSLQFFADHKELIKRLQQVSATPQEKEMNKTLLKDETMECTYPDAILEEVNKNIIYRTTDEYSQSEALFTRRIYVINDLIEVVKSDEIPQYTSIDKPCYQVKIEDCKRKGFLKLQQVENNAPILNSREYEEDYEPLPGPSSRSDSECDYSRITELRTPKVIEIDQAIERRDTLPETCFTHRKIKCIPVDSLEEDDEQQRLEFLANLNEADLIKDVIYINSSGVMKYFQNTLFPISLGKTLGFSEEAIFMAKAIPGRIFCDEIDIETNVKKAFEVIPAVGIPFPDDQTIEFVYREDRPTIVDRRTGVKYRWPTTGTGGMIEEIRNMSAVLVPKGYAKKKGVNRDASLEWEVNFPKAERYLEARMSHAQMKCMLLLLTLHKTFIAPVTAQNGLLPEHIRTHMYWQCERDYRNWPEHRLGTKLLRVIKDLQHTLFLGSLPHFFIKDRDLFENIPKQYLNYAQKVLLQILNNPVPYFVKALGNLRYTSGKFYPPLDLQELYQALKTKSSAGKLFSEVLEVASNGGFCAALVNPQLSYQLVPQLKRRLYRDPDQQMKHLKYLKKKEQLLRERVLEKEAERKAREMDEVLMKEMVDVEEPIDKELDIWKTKAVLDIFIRHYIDIARKSSNIANSEQALFYLKQAAYLAKILEDTSGAFLEEIREYRQTIAKEEARIKRKSVRSISFSENKPPTPLRNSNSFSVQEINQQLKFGSIKLNNLQVSFTNGAQPPAVPRSLKPSAVQRSDSHSKQNGLVPKQRKTFIEFDCDLWFDMECVIVFDCGQF</sequence>
<evidence type="ECO:0000256" key="1">
    <source>
        <dbReference type="SAM" id="MobiDB-lite"/>
    </source>
</evidence>
<proteinExistence type="predicted"/>
<dbReference type="InterPro" id="IPR024810">
    <property type="entry name" value="MAB21L/cGLR"/>
</dbReference>
<dbReference type="PANTHER" id="PTHR10656">
    <property type="entry name" value="CELL FATE DETERMINING PROTEIN MAB21-RELATED"/>
    <property type="match status" value="1"/>
</dbReference>
<feature type="non-terminal residue" evidence="3">
    <location>
        <position position="896"/>
    </location>
</feature>
<reference evidence="3 4" key="1">
    <citation type="journal article" date="2013" name="Genome Biol.">
        <title>Draft genome of the mountain pine beetle, Dendroctonus ponderosae Hopkins, a major forest pest.</title>
        <authorList>
            <person name="Keeling C.I."/>
            <person name="Yuen M.M."/>
            <person name="Liao N.Y."/>
            <person name="Docking T.R."/>
            <person name="Chan S.K."/>
            <person name="Taylor G.A."/>
            <person name="Palmquist D.L."/>
            <person name="Jackman S.D."/>
            <person name="Nguyen A."/>
            <person name="Li M."/>
            <person name="Henderson H."/>
            <person name="Janes J.K."/>
            <person name="Zhao Y."/>
            <person name="Pandoh P."/>
            <person name="Moore R."/>
            <person name="Sperling F.A."/>
            <person name="Huber D.P."/>
            <person name="Birol I."/>
            <person name="Jones S.J."/>
            <person name="Bohlmann J."/>
        </authorList>
    </citation>
    <scope>NUCLEOTIDE SEQUENCE</scope>
</reference>
<evidence type="ECO:0000313" key="3">
    <source>
        <dbReference type="EMBL" id="ERL85722.1"/>
    </source>
</evidence>
<dbReference type="InterPro" id="IPR046906">
    <property type="entry name" value="Mab-21_HhH/H2TH-like"/>
</dbReference>
<dbReference type="Proteomes" id="UP000030742">
    <property type="component" value="Unassembled WGS sequence"/>
</dbReference>
<name>U4TY30_DENPD</name>
<feature type="non-terminal residue" evidence="3">
    <location>
        <position position="1"/>
    </location>
</feature>
<dbReference type="Gene3D" id="1.10.1410.40">
    <property type="match status" value="1"/>
</dbReference>
<feature type="region of interest" description="Disordered" evidence="1">
    <location>
        <begin position="243"/>
        <end position="266"/>
    </location>
</feature>
<dbReference type="EMBL" id="KB631743">
    <property type="protein sequence ID" value="ERL85722.1"/>
    <property type="molecule type" value="Genomic_DNA"/>
</dbReference>
<evidence type="ECO:0000313" key="4">
    <source>
        <dbReference type="Proteomes" id="UP000030742"/>
    </source>
</evidence>
<feature type="region of interest" description="Disordered" evidence="1">
    <location>
        <begin position="841"/>
        <end position="865"/>
    </location>
</feature>
<dbReference type="SMART" id="SM01265">
    <property type="entry name" value="Mab-21"/>
    <property type="match status" value="1"/>
</dbReference>
<dbReference type="OrthoDB" id="6112914at2759"/>